<name>A0ABT1PJX7_9ACTN</name>
<comment type="caution">
    <text evidence="2">The sequence shown here is derived from an EMBL/GenBank/DDBJ whole genome shotgun (WGS) entry which is preliminary data.</text>
</comment>
<sequence>MERWVQTCRHELLDRTLIWNERHPRHALRQFELHHNAHRPHQAMNQAAPLRAVPKPTTDLRRISHPDIPRRDRLTGVVHEYHHAP</sequence>
<dbReference type="Proteomes" id="UP001206206">
    <property type="component" value="Unassembled WGS sequence"/>
</dbReference>
<dbReference type="RefSeq" id="WP_255931810.1">
    <property type="nucleotide sequence ID" value="NZ_JBHRWQ010000001.1"/>
</dbReference>
<feature type="region of interest" description="Disordered" evidence="1">
    <location>
        <begin position="44"/>
        <end position="85"/>
    </location>
</feature>
<accession>A0ABT1PJX7</accession>
<keyword evidence="3" id="KW-1185">Reference proteome</keyword>
<evidence type="ECO:0000313" key="3">
    <source>
        <dbReference type="Proteomes" id="UP001206206"/>
    </source>
</evidence>
<proteinExistence type="predicted"/>
<evidence type="ECO:0000313" key="2">
    <source>
        <dbReference type="EMBL" id="MCQ4045651.1"/>
    </source>
</evidence>
<protein>
    <submittedName>
        <fullName evidence="2">Transposase</fullName>
    </submittedName>
</protein>
<feature type="compositionally biased region" description="Basic and acidic residues" evidence="1">
    <location>
        <begin position="58"/>
        <end position="85"/>
    </location>
</feature>
<gene>
    <name evidence="2" type="ORF">NON19_27370</name>
</gene>
<evidence type="ECO:0000256" key="1">
    <source>
        <dbReference type="SAM" id="MobiDB-lite"/>
    </source>
</evidence>
<organism evidence="2 3">
    <name type="scientific">Streptantibioticus rubrisoli</name>
    <dbReference type="NCBI Taxonomy" id="1387313"/>
    <lineage>
        <taxon>Bacteria</taxon>
        <taxon>Bacillati</taxon>
        <taxon>Actinomycetota</taxon>
        <taxon>Actinomycetes</taxon>
        <taxon>Kitasatosporales</taxon>
        <taxon>Streptomycetaceae</taxon>
        <taxon>Streptantibioticus</taxon>
    </lineage>
</organism>
<reference evidence="2 3" key="1">
    <citation type="submission" date="2022-06" db="EMBL/GenBank/DDBJ databases">
        <title>Draft genome sequence of type strain Streptomyces rubrisoli DSM 42083.</title>
        <authorList>
            <person name="Duangmal K."/>
            <person name="Klaysubun C."/>
        </authorList>
    </citation>
    <scope>NUCLEOTIDE SEQUENCE [LARGE SCALE GENOMIC DNA]</scope>
    <source>
        <strain evidence="2 3">DSM 42083</strain>
    </source>
</reference>
<dbReference type="EMBL" id="JANFNH010000046">
    <property type="protein sequence ID" value="MCQ4045651.1"/>
    <property type="molecule type" value="Genomic_DNA"/>
</dbReference>